<accession>A0A368HFU3</accession>
<dbReference type="OrthoDB" id="9811849at2"/>
<keyword evidence="2" id="KW-0808">Transferase</keyword>
<feature type="domain" description="Rhodanese" evidence="1">
    <location>
        <begin position="15"/>
        <end position="103"/>
    </location>
</feature>
<dbReference type="PANTHER" id="PTHR43031:SF17">
    <property type="entry name" value="SULFURTRANSFERASE YTWF-RELATED"/>
    <property type="match status" value="1"/>
</dbReference>
<comment type="caution">
    <text evidence="2">The sequence shown here is derived from an EMBL/GenBank/DDBJ whole genome shotgun (WGS) entry which is preliminary data.</text>
</comment>
<sequence>MREIAVQDLHARLKAGETLVLLDVREPWERNLCALPNSLHAPMQQVPTAINSLNPEDEVIVYCHTGVRSFHVGKFLEHNGFKNVANLRGGIEAWAREVDKTMARY</sequence>
<dbReference type="GO" id="GO:0016740">
    <property type="term" value="F:transferase activity"/>
    <property type="evidence" value="ECO:0007669"/>
    <property type="project" value="UniProtKB-KW"/>
</dbReference>
<dbReference type="InterPro" id="IPR036873">
    <property type="entry name" value="Rhodanese-like_dom_sf"/>
</dbReference>
<gene>
    <name evidence="2" type="ORF">C4900_00195</name>
</gene>
<proteinExistence type="predicted"/>
<dbReference type="InterPro" id="IPR050229">
    <property type="entry name" value="GlpE_sulfurtransferase"/>
</dbReference>
<evidence type="ECO:0000313" key="2">
    <source>
        <dbReference type="EMBL" id="RCN58262.1"/>
    </source>
</evidence>
<dbReference type="EMBL" id="PSYR01000001">
    <property type="protein sequence ID" value="RCN58262.1"/>
    <property type="molecule type" value="Genomic_DNA"/>
</dbReference>
<reference evidence="2 3" key="1">
    <citation type="submission" date="2018-02" db="EMBL/GenBank/DDBJ databases">
        <title>Insights into the biology of acidophilic members of the Acidiferrobacteraceae family derived from comparative genomic analyses.</title>
        <authorList>
            <person name="Issotta F."/>
            <person name="Thyssen C."/>
            <person name="Mena C."/>
            <person name="Moya A."/>
            <person name="Bellenberg S."/>
            <person name="Sproer C."/>
            <person name="Covarrubias P.C."/>
            <person name="Sand W."/>
            <person name="Quatrini R."/>
            <person name="Vera M."/>
        </authorList>
    </citation>
    <scope>NUCLEOTIDE SEQUENCE [LARGE SCALE GENOMIC DNA]</scope>
    <source>
        <strain evidence="3">m-1</strain>
    </source>
</reference>
<name>A0A368HFU3_9GAMM</name>
<organism evidence="2 3">
    <name type="scientific">Acidiferrobacter thiooxydans</name>
    <dbReference type="NCBI Taxonomy" id="163359"/>
    <lineage>
        <taxon>Bacteria</taxon>
        <taxon>Pseudomonadati</taxon>
        <taxon>Pseudomonadota</taxon>
        <taxon>Gammaproteobacteria</taxon>
        <taxon>Acidiferrobacterales</taxon>
        <taxon>Acidiferrobacteraceae</taxon>
        <taxon>Acidiferrobacter</taxon>
    </lineage>
</organism>
<evidence type="ECO:0000259" key="1">
    <source>
        <dbReference type="PROSITE" id="PS50206"/>
    </source>
</evidence>
<protein>
    <submittedName>
        <fullName evidence="2">Sulfurtransferase</fullName>
    </submittedName>
</protein>
<dbReference type="Pfam" id="PF00581">
    <property type="entry name" value="Rhodanese"/>
    <property type="match status" value="1"/>
</dbReference>
<dbReference type="PROSITE" id="PS50206">
    <property type="entry name" value="RHODANESE_3"/>
    <property type="match status" value="1"/>
</dbReference>
<dbReference type="PANTHER" id="PTHR43031">
    <property type="entry name" value="FAD-DEPENDENT OXIDOREDUCTASE"/>
    <property type="match status" value="1"/>
</dbReference>
<dbReference type="RefSeq" id="WP_114282079.1">
    <property type="nucleotide sequence ID" value="NZ_PSYR01000001.1"/>
</dbReference>
<dbReference type="AlphaFoldDB" id="A0A368HFU3"/>
<dbReference type="SUPFAM" id="SSF52821">
    <property type="entry name" value="Rhodanese/Cell cycle control phosphatase"/>
    <property type="match status" value="1"/>
</dbReference>
<dbReference type="SMART" id="SM00450">
    <property type="entry name" value="RHOD"/>
    <property type="match status" value="1"/>
</dbReference>
<dbReference type="Gene3D" id="3.40.250.10">
    <property type="entry name" value="Rhodanese-like domain"/>
    <property type="match status" value="1"/>
</dbReference>
<dbReference type="Proteomes" id="UP000253250">
    <property type="component" value="Unassembled WGS sequence"/>
</dbReference>
<evidence type="ECO:0000313" key="3">
    <source>
        <dbReference type="Proteomes" id="UP000253250"/>
    </source>
</evidence>
<keyword evidence="3" id="KW-1185">Reference proteome</keyword>
<dbReference type="InterPro" id="IPR001763">
    <property type="entry name" value="Rhodanese-like_dom"/>
</dbReference>